<keyword evidence="5" id="KW-1185">Reference proteome</keyword>
<protein>
    <submittedName>
        <fullName evidence="4">GNAT superfamily N-acetyltransferase</fullName>
    </submittedName>
</protein>
<evidence type="ECO:0000313" key="5">
    <source>
        <dbReference type="Proteomes" id="UP000703720"/>
    </source>
</evidence>
<organism evidence="4 5">
    <name type="scientific">Microbacterium phyllosphaerae</name>
    <dbReference type="NCBI Taxonomy" id="124798"/>
    <lineage>
        <taxon>Bacteria</taxon>
        <taxon>Bacillati</taxon>
        <taxon>Actinomycetota</taxon>
        <taxon>Actinomycetes</taxon>
        <taxon>Micrococcales</taxon>
        <taxon>Microbacteriaceae</taxon>
        <taxon>Microbacterium</taxon>
    </lineage>
</organism>
<proteinExistence type="predicted"/>
<dbReference type="Proteomes" id="UP000703720">
    <property type="component" value="Unassembled WGS sequence"/>
</dbReference>
<dbReference type="InterPro" id="IPR050832">
    <property type="entry name" value="Bact_Acetyltransf"/>
</dbReference>
<dbReference type="Gene3D" id="3.40.630.30">
    <property type="match status" value="1"/>
</dbReference>
<dbReference type="PANTHER" id="PTHR43877">
    <property type="entry name" value="AMINOALKYLPHOSPHONATE N-ACETYLTRANSFERASE-RELATED-RELATED"/>
    <property type="match status" value="1"/>
</dbReference>
<comment type="caution">
    <text evidence="4">The sequence shown here is derived from an EMBL/GenBank/DDBJ whole genome shotgun (WGS) entry which is preliminary data.</text>
</comment>
<gene>
    <name evidence="4" type="ORF">JOF42_002144</name>
</gene>
<evidence type="ECO:0000256" key="1">
    <source>
        <dbReference type="ARBA" id="ARBA00022679"/>
    </source>
</evidence>
<evidence type="ECO:0000313" key="4">
    <source>
        <dbReference type="EMBL" id="MBP2378649.1"/>
    </source>
</evidence>
<dbReference type="EMBL" id="JAGIOA010000001">
    <property type="protein sequence ID" value="MBP2378649.1"/>
    <property type="molecule type" value="Genomic_DNA"/>
</dbReference>
<accession>A0ABS4WR07</accession>
<feature type="domain" description="N-acetyltransferase" evidence="3">
    <location>
        <begin position="1"/>
        <end position="116"/>
    </location>
</feature>
<dbReference type="Pfam" id="PF00583">
    <property type="entry name" value="Acetyltransf_1"/>
    <property type="match status" value="1"/>
</dbReference>
<dbReference type="InterPro" id="IPR016181">
    <property type="entry name" value="Acyl_CoA_acyltransferase"/>
</dbReference>
<dbReference type="PROSITE" id="PS51186">
    <property type="entry name" value="GNAT"/>
    <property type="match status" value="1"/>
</dbReference>
<keyword evidence="1" id="KW-0808">Transferase</keyword>
<evidence type="ECO:0000259" key="3">
    <source>
        <dbReference type="PROSITE" id="PS51186"/>
    </source>
</evidence>
<name>A0ABS4WR07_9MICO</name>
<dbReference type="SUPFAM" id="SSF55729">
    <property type="entry name" value="Acyl-CoA N-acyltransferases (Nat)"/>
    <property type="match status" value="1"/>
</dbReference>
<dbReference type="CDD" id="cd04301">
    <property type="entry name" value="NAT_SF"/>
    <property type="match status" value="1"/>
</dbReference>
<reference evidence="4 5" key="1">
    <citation type="submission" date="2021-03" db="EMBL/GenBank/DDBJ databases">
        <title>Sequencing the genomes of 1000 actinobacteria strains.</title>
        <authorList>
            <person name="Klenk H.-P."/>
        </authorList>
    </citation>
    <scope>NUCLEOTIDE SEQUENCE [LARGE SCALE GENOMIC DNA]</scope>
    <source>
        <strain evidence="4 5">DSM 13468</strain>
    </source>
</reference>
<dbReference type="InterPro" id="IPR000182">
    <property type="entry name" value="GNAT_dom"/>
</dbReference>
<sequence length="116" mass="12416">MSDLSSWWETHHDTHSAFVARTDDGVIIGAAWVALLPRVPSPGSTSRLSADIQSVFVVPEHRGEGLGTALVDAASRHAEDAGALRITVHSSARAVSLYRRLQYAGSPTLLQRTAEA</sequence>
<evidence type="ECO:0000256" key="2">
    <source>
        <dbReference type="ARBA" id="ARBA00023315"/>
    </source>
</evidence>
<keyword evidence="2" id="KW-0012">Acyltransferase</keyword>